<reference evidence="2" key="1">
    <citation type="submission" date="2020-05" db="EMBL/GenBank/DDBJ databases">
        <authorList>
            <person name="Chiriac C."/>
            <person name="Salcher M."/>
            <person name="Ghai R."/>
            <person name="Kavagutti S V."/>
        </authorList>
    </citation>
    <scope>NUCLEOTIDE SEQUENCE</scope>
</reference>
<proteinExistence type="predicted"/>
<keyword evidence="1" id="KW-0472">Membrane</keyword>
<keyword evidence="1" id="KW-0812">Transmembrane</keyword>
<accession>A0A6J6QIQ9</accession>
<organism evidence="2">
    <name type="scientific">freshwater metagenome</name>
    <dbReference type="NCBI Taxonomy" id="449393"/>
    <lineage>
        <taxon>unclassified sequences</taxon>
        <taxon>metagenomes</taxon>
        <taxon>ecological metagenomes</taxon>
    </lineage>
</organism>
<dbReference type="AlphaFoldDB" id="A0A6J6QIQ9"/>
<name>A0A6J6QIQ9_9ZZZZ</name>
<sequence length="65" mass="7044">MGRFRLPALDHGVVSFLWAVALGVYIWLLGLAVGFGKPTSVILAAVSGCAIFLFVRLYGEDDYPN</sequence>
<evidence type="ECO:0000256" key="1">
    <source>
        <dbReference type="SAM" id="Phobius"/>
    </source>
</evidence>
<keyword evidence="1" id="KW-1133">Transmembrane helix</keyword>
<dbReference type="EMBL" id="CAEZXP010000008">
    <property type="protein sequence ID" value="CAB4708698.1"/>
    <property type="molecule type" value="Genomic_DNA"/>
</dbReference>
<evidence type="ECO:0000313" key="2">
    <source>
        <dbReference type="EMBL" id="CAB4708698.1"/>
    </source>
</evidence>
<feature type="transmembrane region" description="Helical" evidence="1">
    <location>
        <begin position="12"/>
        <end position="35"/>
    </location>
</feature>
<protein>
    <submittedName>
        <fullName evidence="2">Unannotated protein</fullName>
    </submittedName>
</protein>
<feature type="transmembrane region" description="Helical" evidence="1">
    <location>
        <begin position="41"/>
        <end position="59"/>
    </location>
</feature>
<gene>
    <name evidence="2" type="ORF">UFOPK2399_01852</name>
</gene>